<feature type="transmembrane region" description="Helical" evidence="1">
    <location>
        <begin position="6"/>
        <end position="24"/>
    </location>
</feature>
<feature type="transmembrane region" description="Helical" evidence="1">
    <location>
        <begin position="120"/>
        <end position="138"/>
    </location>
</feature>
<sequence>MDLRAVLSGVAVAGLVFGLFSGGADWSSRVILNLVAAEPRRARLFATRGLLVAAVAAATALATAAFLVPLLLVTAHLRGTTADADAHFWTVLAAIVLRGALFVGLVALLGYALAMLTRSLTVALGIALAYLVVAERLVQDYVPSLTESHFSGIAFAVLNERLLMQTDKTDCVGEIACAAMREGTTATHGFLALAVYLLPVAAAALWRFTRTDIG</sequence>
<keyword evidence="1" id="KW-0812">Transmembrane</keyword>
<accession>A0ABU8U7B8</accession>
<dbReference type="EMBL" id="JBBKAM010000002">
    <property type="protein sequence ID" value="MEJ8643769.1"/>
    <property type="molecule type" value="Genomic_DNA"/>
</dbReference>
<proteinExistence type="predicted"/>
<keyword evidence="1" id="KW-0472">Membrane</keyword>
<evidence type="ECO:0008006" key="4">
    <source>
        <dbReference type="Google" id="ProtNLM"/>
    </source>
</evidence>
<organism evidence="2 3">
    <name type="scientific">Streptomyces caledonius</name>
    <dbReference type="NCBI Taxonomy" id="3134107"/>
    <lineage>
        <taxon>Bacteria</taxon>
        <taxon>Bacillati</taxon>
        <taxon>Actinomycetota</taxon>
        <taxon>Actinomycetes</taxon>
        <taxon>Kitasatosporales</taxon>
        <taxon>Streptomycetaceae</taxon>
        <taxon>Streptomyces</taxon>
    </lineage>
</organism>
<protein>
    <recommendedName>
        <fullName evidence="4">ABC transporter permease</fullName>
    </recommendedName>
</protein>
<feature type="transmembrane region" description="Helical" evidence="1">
    <location>
        <begin position="190"/>
        <end position="208"/>
    </location>
</feature>
<keyword evidence="1" id="KW-1133">Transmembrane helix</keyword>
<comment type="caution">
    <text evidence="2">The sequence shown here is derived from an EMBL/GenBank/DDBJ whole genome shotgun (WGS) entry which is preliminary data.</text>
</comment>
<dbReference type="Proteomes" id="UP001382904">
    <property type="component" value="Unassembled WGS sequence"/>
</dbReference>
<reference evidence="2 3" key="1">
    <citation type="submission" date="2024-03" db="EMBL/GenBank/DDBJ databases">
        <title>Novel Streptomyces species of biotechnological and ecological value are a feature of Machair soil.</title>
        <authorList>
            <person name="Prole J.R."/>
            <person name="Goodfellow M."/>
            <person name="Allenby N."/>
            <person name="Ward A.C."/>
        </authorList>
    </citation>
    <scope>NUCLEOTIDE SEQUENCE [LARGE SCALE GENOMIC DNA]</scope>
    <source>
        <strain evidence="2 3">MS1.HAVA.3</strain>
    </source>
</reference>
<evidence type="ECO:0000313" key="3">
    <source>
        <dbReference type="Proteomes" id="UP001382904"/>
    </source>
</evidence>
<feature type="transmembrane region" description="Helical" evidence="1">
    <location>
        <begin position="88"/>
        <end position="113"/>
    </location>
</feature>
<gene>
    <name evidence="2" type="ORF">WKI68_25140</name>
</gene>
<feature type="transmembrane region" description="Helical" evidence="1">
    <location>
        <begin position="45"/>
        <end position="68"/>
    </location>
</feature>
<name>A0ABU8U7B8_9ACTN</name>
<evidence type="ECO:0000256" key="1">
    <source>
        <dbReference type="SAM" id="Phobius"/>
    </source>
</evidence>
<keyword evidence="3" id="KW-1185">Reference proteome</keyword>
<evidence type="ECO:0000313" key="2">
    <source>
        <dbReference type="EMBL" id="MEJ8643769.1"/>
    </source>
</evidence>